<dbReference type="InterPro" id="IPR004360">
    <property type="entry name" value="Glyas_Fos-R_dOase_dom"/>
</dbReference>
<dbReference type="RefSeq" id="WP_123643693.1">
    <property type="nucleotide sequence ID" value="NZ_ML119091.1"/>
</dbReference>
<evidence type="ECO:0000313" key="4">
    <source>
        <dbReference type="Proteomes" id="UP000268016"/>
    </source>
</evidence>
<sequence>MTGLPGLRGAEHLGLTVPDLDAAERFLVDVLGAVMVFDGGTIDDADTMTRVLGAPEGTTCRYRFYRLGTGLNLEVFEYAPADRGAPPGNPSAGGHHIALYVDDIHTAAAHLAAHGVEMSGPPEHITEGPAAGSDWLYFRAPWGLQMELVSYPNGKAYEAGATTRLWSPVRPEE</sequence>
<dbReference type="SUPFAM" id="SSF54593">
    <property type="entry name" value="Glyoxalase/Bleomycin resistance protein/Dihydroxybiphenyl dioxygenase"/>
    <property type="match status" value="1"/>
</dbReference>
<accession>A0A3N2QR83</accession>
<dbReference type="AlphaFoldDB" id="A0A3N2QR83"/>
<name>A0A3N2QR83_9RHOB</name>
<dbReference type="Gene3D" id="3.10.180.10">
    <property type="entry name" value="2,3-Dihydroxybiphenyl 1,2-Dioxygenase, domain 1"/>
    <property type="match status" value="1"/>
</dbReference>
<dbReference type="PANTHER" id="PTHR43048:SF6">
    <property type="entry name" value="BLR8189 PROTEIN"/>
    <property type="match status" value="1"/>
</dbReference>
<dbReference type="InterPro" id="IPR037523">
    <property type="entry name" value="VOC_core"/>
</dbReference>
<dbReference type="EMBL" id="RDRB01000011">
    <property type="protein sequence ID" value="ROT97690.1"/>
    <property type="molecule type" value="Genomic_DNA"/>
</dbReference>
<gene>
    <name evidence="3" type="ORF">EAT49_17945</name>
</gene>
<protein>
    <submittedName>
        <fullName evidence="3">VOC family protein</fullName>
    </submittedName>
</protein>
<proteinExistence type="predicted"/>
<dbReference type="GO" id="GO:0046872">
    <property type="term" value="F:metal ion binding"/>
    <property type="evidence" value="ECO:0007669"/>
    <property type="project" value="UniProtKB-KW"/>
</dbReference>
<organism evidence="3 4">
    <name type="scientific">Histidinibacterium lentulum</name>
    <dbReference type="NCBI Taxonomy" id="2480588"/>
    <lineage>
        <taxon>Bacteria</taxon>
        <taxon>Pseudomonadati</taxon>
        <taxon>Pseudomonadota</taxon>
        <taxon>Alphaproteobacteria</taxon>
        <taxon>Rhodobacterales</taxon>
        <taxon>Paracoccaceae</taxon>
        <taxon>Histidinibacterium</taxon>
    </lineage>
</organism>
<comment type="caution">
    <text evidence="3">The sequence shown here is derived from an EMBL/GenBank/DDBJ whole genome shotgun (WGS) entry which is preliminary data.</text>
</comment>
<dbReference type="Pfam" id="PF00903">
    <property type="entry name" value="Glyoxalase"/>
    <property type="match status" value="1"/>
</dbReference>
<evidence type="ECO:0000259" key="2">
    <source>
        <dbReference type="PROSITE" id="PS51819"/>
    </source>
</evidence>
<dbReference type="Proteomes" id="UP000268016">
    <property type="component" value="Unassembled WGS sequence"/>
</dbReference>
<evidence type="ECO:0000313" key="3">
    <source>
        <dbReference type="EMBL" id="ROT97690.1"/>
    </source>
</evidence>
<dbReference type="OrthoDB" id="2613830at2"/>
<dbReference type="PROSITE" id="PS51819">
    <property type="entry name" value="VOC"/>
    <property type="match status" value="1"/>
</dbReference>
<keyword evidence="4" id="KW-1185">Reference proteome</keyword>
<feature type="domain" description="VOC" evidence="2">
    <location>
        <begin position="9"/>
        <end position="151"/>
    </location>
</feature>
<dbReference type="InterPro" id="IPR029068">
    <property type="entry name" value="Glyas_Bleomycin-R_OHBP_Dase"/>
</dbReference>
<dbReference type="InterPro" id="IPR051785">
    <property type="entry name" value="MMCE/EMCE_epimerase"/>
</dbReference>
<dbReference type="PANTHER" id="PTHR43048">
    <property type="entry name" value="METHYLMALONYL-COA EPIMERASE"/>
    <property type="match status" value="1"/>
</dbReference>
<dbReference type="GO" id="GO:0004493">
    <property type="term" value="F:methylmalonyl-CoA epimerase activity"/>
    <property type="evidence" value="ECO:0007669"/>
    <property type="project" value="TreeGrafter"/>
</dbReference>
<evidence type="ECO:0000256" key="1">
    <source>
        <dbReference type="ARBA" id="ARBA00022723"/>
    </source>
</evidence>
<dbReference type="GO" id="GO:0046491">
    <property type="term" value="P:L-methylmalonyl-CoA metabolic process"/>
    <property type="evidence" value="ECO:0007669"/>
    <property type="project" value="TreeGrafter"/>
</dbReference>
<reference evidence="3 4" key="1">
    <citation type="submission" date="2018-10" db="EMBL/GenBank/DDBJ databases">
        <title>Histidinibacterium lentulum gen. nov., sp. nov., a marine bacterium from the culture broth of Picochlorum sp. 122.</title>
        <authorList>
            <person name="Wang G."/>
        </authorList>
    </citation>
    <scope>NUCLEOTIDE SEQUENCE [LARGE SCALE GENOMIC DNA]</scope>
    <source>
        <strain evidence="3 4">B17</strain>
    </source>
</reference>
<keyword evidence="1" id="KW-0479">Metal-binding</keyword>